<gene>
    <name evidence="3" type="ordered locus">PCC8801_3331</name>
</gene>
<evidence type="ECO:0000313" key="3">
    <source>
        <dbReference type="EMBL" id="ACK67301.1"/>
    </source>
</evidence>
<dbReference type="KEGG" id="cyp:PCC8801_3331"/>
<evidence type="ECO:0000313" key="4">
    <source>
        <dbReference type="Proteomes" id="UP000008204"/>
    </source>
</evidence>
<organism evidence="3 4">
    <name type="scientific">Rippkaea orientalis (strain PCC 8801 / RF-1)</name>
    <name type="common">Cyanothece sp. (strain PCC 8801)</name>
    <dbReference type="NCBI Taxonomy" id="41431"/>
    <lineage>
        <taxon>Bacteria</taxon>
        <taxon>Bacillati</taxon>
        <taxon>Cyanobacteriota</taxon>
        <taxon>Cyanophyceae</taxon>
        <taxon>Oscillatoriophycideae</taxon>
        <taxon>Chroococcales</taxon>
        <taxon>Aphanothecaceae</taxon>
        <taxon>Rippkaea</taxon>
        <taxon>Rippkaea orientalis</taxon>
    </lineage>
</organism>
<dbReference type="HOGENOM" id="CLU_007383_1_7_3"/>
<name>B7JZ90_RIPO1</name>
<dbReference type="STRING" id="41431.PCC8801_3331"/>
<dbReference type="AlphaFoldDB" id="B7JZ90"/>
<dbReference type="InterPro" id="IPR036291">
    <property type="entry name" value="NAD(P)-bd_dom_sf"/>
</dbReference>
<dbReference type="Gene3D" id="3.40.50.720">
    <property type="entry name" value="NAD(P)-binding Rossmann-like Domain"/>
    <property type="match status" value="1"/>
</dbReference>
<evidence type="ECO:0000259" key="2">
    <source>
        <dbReference type="Pfam" id="PF01370"/>
    </source>
</evidence>
<dbReference type="PANTHER" id="PTHR43000">
    <property type="entry name" value="DTDP-D-GLUCOSE 4,6-DEHYDRATASE-RELATED"/>
    <property type="match status" value="1"/>
</dbReference>
<dbReference type="InterPro" id="IPR001509">
    <property type="entry name" value="Epimerase_deHydtase"/>
</dbReference>
<accession>B7JZ90</accession>
<dbReference type="RefSeq" id="WP_012596562.1">
    <property type="nucleotide sequence ID" value="NC_011726.1"/>
</dbReference>
<keyword evidence="4" id="KW-1185">Reference proteome</keyword>
<evidence type="ECO:0000256" key="1">
    <source>
        <dbReference type="ARBA" id="ARBA00007637"/>
    </source>
</evidence>
<protein>
    <submittedName>
        <fullName evidence="3">NAD-dependent epimerase/dehydratase</fullName>
    </submittedName>
</protein>
<dbReference type="EMBL" id="CP001287">
    <property type="protein sequence ID" value="ACK67301.1"/>
    <property type="molecule type" value="Genomic_DNA"/>
</dbReference>
<comment type="similarity">
    <text evidence="1">Belongs to the NAD(P)-dependent epimerase/dehydratase family.</text>
</comment>
<sequence>MKKVLVTGATGFIGRHCLPLLLSRDYEVHGLYLKSPPDNFLAVQWHKANLLDSEQVTVLMAKIKPTHLLHFAWFAVPGKYWSSLENFLWVQASLHLLQTFVNHGGERIVMAGTCAEYDWQYGYLSERTTPLISDTVYGTCKHSLQILLNTFAQKVSISSAWGRIFFVYGPHEYPQRLVASVIRSLLTGEIARCSHGNQIRDFLFVQDVADAFIALLDSQVKGVVNIASGFPIALKDVIYNIASQLNRENLIQLEAIPTTPNEPRLLVADVGRLFEEVGWRPQYNLAHGLQVTIDWWEQQLTQ</sequence>
<dbReference type="OrthoDB" id="9811743at2"/>
<dbReference type="SUPFAM" id="SSF51735">
    <property type="entry name" value="NAD(P)-binding Rossmann-fold domains"/>
    <property type="match status" value="1"/>
</dbReference>
<dbReference type="eggNOG" id="COG0451">
    <property type="taxonomic scope" value="Bacteria"/>
</dbReference>
<dbReference type="Pfam" id="PF01370">
    <property type="entry name" value="Epimerase"/>
    <property type="match status" value="1"/>
</dbReference>
<reference evidence="4" key="1">
    <citation type="journal article" date="2011" name="MBio">
        <title>Novel metabolic attributes of the genus Cyanothece, comprising a group of unicellular nitrogen-fixing Cyanobacteria.</title>
        <authorList>
            <person name="Bandyopadhyay A."/>
            <person name="Elvitigala T."/>
            <person name="Welsh E."/>
            <person name="Stockel J."/>
            <person name="Liberton M."/>
            <person name="Min H."/>
            <person name="Sherman L.A."/>
            <person name="Pakrasi H.B."/>
        </authorList>
    </citation>
    <scope>NUCLEOTIDE SEQUENCE [LARGE SCALE GENOMIC DNA]</scope>
    <source>
        <strain evidence="4">PCC 8801</strain>
    </source>
</reference>
<dbReference type="Proteomes" id="UP000008204">
    <property type="component" value="Chromosome"/>
</dbReference>
<feature type="domain" description="NAD-dependent epimerase/dehydratase" evidence="2">
    <location>
        <begin position="4"/>
        <end position="227"/>
    </location>
</feature>
<proteinExistence type="inferred from homology"/>